<gene>
    <name evidence="1" type="ORF">RhiirA4_485478</name>
</gene>
<protein>
    <submittedName>
        <fullName evidence="1">Uncharacterized protein</fullName>
    </submittedName>
</protein>
<evidence type="ECO:0000313" key="1">
    <source>
        <dbReference type="EMBL" id="PKY61033.1"/>
    </source>
</evidence>
<reference evidence="1 2" key="1">
    <citation type="submission" date="2015-10" db="EMBL/GenBank/DDBJ databases">
        <title>Genome analyses suggest a sexual origin of heterokaryosis in a supposedly ancient asexual fungus.</title>
        <authorList>
            <person name="Ropars J."/>
            <person name="Sedzielewska K."/>
            <person name="Noel J."/>
            <person name="Charron P."/>
            <person name="Farinelli L."/>
            <person name="Marton T."/>
            <person name="Kruger M."/>
            <person name="Pelin A."/>
            <person name="Brachmann A."/>
            <person name="Corradi N."/>
        </authorList>
    </citation>
    <scope>NUCLEOTIDE SEQUENCE [LARGE SCALE GENOMIC DNA]</scope>
    <source>
        <strain evidence="1 2">A4</strain>
    </source>
</reference>
<name>A0A2I1HQF6_9GLOM</name>
<dbReference type="EMBL" id="LLXI01004865">
    <property type="protein sequence ID" value="PKY61033.1"/>
    <property type="molecule type" value="Genomic_DNA"/>
</dbReference>
<proteinExistence type="predicted"/>
<keyword evidence="2" id="KW-1185">Reference proteome</keyword>
<dbReference type="Proteomes" id="UP000234323">
    <property type="component" value="Unassembled WGS sequence"/>
</dbReference>
<comment type="caution">
    <text evidence="1">The sequence shown here is derived from an EMBL/GenBank/DDBJ whole genome shotgun (WGS) entry which is preliminary data.</text>
</comment>
<evidence type="ECO:0000313" key="2">
    <source>
        <dbReference type="Proteomes" id="UP000234323"/>
    </source>
</evidence>
<organism evidence="1 2">
    <name type="scientific">Rhizophagus irregularis</name>
    <dbReference type="NCBI Taxonomy" id="588596"/>
    <lineage>
        <taxon>Eukaryota</taxon>
        <taxon>Fungi</taxon>
        <taxon>Fungi incertae sedis</taxon>
        <taxon>Mucoromycota</taxon>
        <taxon>Glomeromycotina</taxon>
        <taxon>Glomeromycetes</taxon>
        <taxon>Glomerales</taxon>
        <taxon>Glomeraceae</taxon>
        <taxon>Rhizophagus</taxon>
    </lineage>
</organism>
<sequence>MAGVLLDSKACDFQLSLEVEYAISGFFLKWNMRISDFLLEYAGRCYLGGVRLYNGKDLPRRASSGRIKQTEWRNLEKWRKRNRKDLNLKSHAETRE</sequence>
<dbReference type="AlphaFoldDB" id="A0A2I1HQF6"/>
<accession>A0A2I1HQF6</accession>